<dbReference type="PANTHER" id="PTHR11360:SF284">
    <property type="entry name" value="EG:103B4.3 PROTEIN-RELATED"/>
    <property type="match status" value="1"/>
</dbReference>
<feature type="transmembrane region" description="Helical" evidence="1">
    <location>
        <begin position="455"/>
        <end position="474"/>
    </location>
</feature>
<reference evidence="2 3" key="1">
    <citation type="submission" date="2019-08" db="EMBL/GenBank/DDBJ databases">
        <authorList>
            <person name="Alioto T."/>
            <person name="Alioto T."/>
            <person name="Gomez Garrido J."/>
        </authorList>
    </citation>
    <scope>NUCLEOTIDE SEQUENCE [LARGE SCALE GENOMIC DNA]</scope>
</reference>
<feature type="transmembrane region" description="Helical" evidence="1">
    <location>
        <begin position="426"/>
        <end position="448"/>
    </location>
</feature>
<feature type="transmembrane region" description="Helical" evidence="1">
    <location>
        <begin position="393"/>
        <end position="414"/>
    </location>
</feature>
<dbReference type="Pfam" id="PF07690">
    <property type="entry name" value="MFS_1"/>
    <property type="match status" value="1"/>
</dbReference>
<feature type="transmembrane region" description="Helical" evidence="1">
    <location>
        <begin position="109"/>
        <end position="129"/>
    </location>
</feature>
<gene>
    <name evidence="2" type="ORF">CINCED_3A002527</name>
</gene>
<organism evidence="2 3">
    <name type="scientific">Cinara cedri</name>
    <dbReference type="NCBI Taxonomy" id="506608"/>
    <lineage>
        <taxon>Eukaryota</taxon>
        <taxon>Metazoa</taxon>
        <taxon>Ecdysozoa</taxon>
        <taxon>Arthropoda</taxon>
        <taxon>Hexapoda</taxon>
        <taxon>Insecta</taxon>
        <taxon>Pterygota</taxon>
        <taxon>Neoptera</taxon>
        <taxon>Paraneoptera</taxon>
        <taxon>Hemiptera</taxon>
        <taxon>Sternorrhyncha</taxon>
        <taxon>Aphidomorpha</taxon>
        <taxon>Aphidoidea</taxon>
        <taxon>Aphididae</taxon>
        <taxon>Lachninae</taxon>
        <taxon>Cinara</taxon>
    </lineage>
</organism>
<dbReference type="PANTHER" id="PTHR11360">
    <property type="entry name" value="MONOCARBOXYLATE TRANSPORTER"/>
    <property type="match status" value="1"/>
</dbReference>
<protein>
    <submittedName>
        <fullName evidence="2">Major facilitator superfamily domain</fullName>
    </submittedName>
</protein>
<keyword evidence="1" id="KW-1133">Transmembrane helix</keyword>
<feature type="transmembrane region" description="Helical" evidence="1">
    <location>
        <begin position="212"/>
        <end position="233"/>
    </location>
</feature>
<keyword evidence="1" id="KW-0472">Membrane</keyword>
<dbReference type="EMBL" id="CABPRJ010000002">
    <property type="protein sequence ID" value="VVC24464.1"/>
    <property type="molecule type" value="Genomic_DNA"/>
</dbReference>
<dbReference type="AlphaFoldDB" id="A0A5E4LY47"/>
<feature type="transmembrane region" description="Helical" evidence="1">
    <location>
        <begin position="141"/>
        <end position="171"/>
    </location>
</feature>
<keyword evidence="3" id="KW-1185">Reference proteome</keyword>
<dbReference type="InterPro" id="IPR011701">
    <property type="entry name" value="MFS"/>
</dbReference>
<feature type="transmembrane region" description="Helical" evidence="1">
    <location>
        <begin position="480"/>
        <end position="497"/>
    </location>
</feature>
<feature type="transmembrane region" description="Helical" evidence="1">
    <location>
        <begin position="37"/>
        <end position="64"/>
    </location>
</feature>
<evidence type="ECO:0000313" key="3">
    <source>
        <dbReference type="Proteomes" id="UP000325440"/>
    </source>
</evidence>
<dbReference type="InterPro" id="IPR050327">
    <property type="entry name" value="Proton-linked_MCT"/>
</dbReference>
<dbReference type="Proteomes" id="UP000325440">
    <property type="component" value="Unassembled WGS sequence"/>
</dbReference>
<keyword evidence="1" id="KW-0812">Transmembrane</keyword>
<dbReference type="GO" id="GO:0008028">
    <property type="term" value="F:monocarboxylic acid transmembrane transporter activity"/>
    <property type="evidence" value="ECO:0007669"/>
    <property type="project" value="TreeGrafter"/>
</dbReference>
<evidence type="ECO:0000256" key="1">
    <source>
        <dbReference type="SAM" id="Phobius"/>
    </source>
</evidence>
<feature type="transmembrane region" description="Helical" evidence="1">
    <location>
        <begin position="178"/>
        <end position="200"/>
    </location>
</feature>
<accession>A0A5E4LY47</accession>
<feature type="transmembrane region" description="Helical" evidence="1">
    <location>
        <begin position="523"/>
        <end position="541"/>
    </location>
</feature>
<sequence length="604" mass="66875">MEKSSTVSSGIGDLSETGDTPYAGTLMSVLMCPPDGGIWSVLTCVLGFVAMMILDGVCLSLFLYDSRVGMTEQVSSPMPALEHLAVIGFCHYFIETFSCAYINRYGFRYCLFFGSTLSVTWITLLKLFVDYVVDELPFGQFYYFFLAAVGGIGIGMVKMAFVVLLSSLFVVKREFAHLCLHMGSFTGMLLIPPFTEFLILNGSWQSSMYLHLGLTSFTLMFWLLVATPVPLYVCEETSDDENLHHLSDDSESDGIVDTVADIKLRFVPLTVETQLCGSCRPYVSVGLNANWLYANKTIRRMCVRNLTNMFKGSTIGARPMYQQDIMFDGNVMVLAANLKALNRFEEFSAKMISVVTIDDINEEKYNRCNLCSIAVTRVLKSMFNMSIWLDGKFVVLAASNALIYSSCLLPVLFIKGTAGQKTSAEAMITLIACCFGLLIGRGIGFYLHETSSKGIPLYHVSSVLIANGLSMIVCCTTNDFSKIILFFGCYGFLWGYYKSMQYAVFQHCIFPLKKFTNIRGQISLVRAVSSCAGLMTAIIILEETSEIGYVYEFAGLLTAAGGVCLGLLEPVCRRQMNAANKVGSKHPNIVFDIKTKTLREIIIV</sequence>
<proteinExistence type="predicted"/>
<evidence type="ECO:0000313" key="2">
    <source>
        <dbReference type="EMBL" id="VVC24464.1"/>
    </source>
</evidence>
<feature type="transmembrane region" description="Helical" evidence="1">
    <location>
        <begin position="547"/>
        <end position="568"/>
    </location>
</feature>
<name>A0A5E4LY47_9HEMI</name>
<dbReference type="OrthoDB" id="6628064at2759"/>
<dbReference type="SUPFAM" id="SSF103473">
    <property type="entry name" value="MFS general substrate transporter"/>
    <property type="match status" value="1"/>
</dbReference>
<dbReference type="InterPro" id="IPR036259">
    <property type="entry name" value="MFS_trans_sf"/>
</dbReference>